<name>D3PF68_DEFDS</name>
<dbReference type="RefSeq" id="WP_013009072.1">
    <property type="nucleotide sequence ID" value="NC_013940.1"/>
</dbReference>
<keyword evidence="1" id="KW-0614">Plasmid</keyword>
<organism evidence="1 2">
    <name type="scientific">Deferribacter desulfuricans (strain DSM 14783 / JCM 11476 / NBRC 101012 / SSM1)</name>
    <dbReference type="NCBI Taxonomy" id="639282"/>
    <lineage>
        <taxon>Bacteria</taxon>
        <taxon>Pseudomonadati</taxon>
        <taxon>Deferribacterota</taxon>
        <taxon>Deferribacteres</taxon>
        <taxon>Deferribacterales</taxon>
        <taxon>Deferribacteraceae</taxon>
        <taxon>Deferribacter</taxon>
    </lineage>
</organism>
<keyword evidence="2" id="KW-1185">Reference proteome</keyword>
<protein>
    <submittedName>
        <fullName evidence="1">Uncharacterized protein</fullName>
    </submittedName>
</protein>
<dbReference type="EMBL" id="AP011530">
    <property type="protein sequence ID" value="BAI81860.1"/>
    <property type="molecule type" value="Genomic_DNA"/>
</dbReference>
<accession>D3PF68</accession>
<evidence type="ECO:0000313" key="1">
    <source>
        <dbReference type="EMBL" id="BAI81860.1"/>
    </source>
</evidence>
<proteinExistence type="predicted"/>
<sequence length="537" mass="60950">MYKKHKFYKLIFILISILFFSINLFASSVSEIQKFGSSSSYDSIFGGNGSNSAELNLDGNATTKLGMKTDCTQLQFNYDVGAYLQDIINQVKQYAKQSKQIILVNSILTAIAYPVALQRCVQETGMDLSQAPILADLQSRVKELVIGKSSDAISVDTKAAGGNPSYAGGGVTVKTKELANIGAEVNATIQSHTGKLFRDCMTREISSIVDFINKILNWKLTFNYKYLAKLKAECKLKNEQLNIDLGQALKNMYDQYSEIGEMCFFDGICIDKNLKVHKKGQGADMPTNEEKRNIISEVGTDWLNTYIASSHDPLVALIISEILTKFENNVGLSVLDELAYVINVKTDNLFMCMKKKTTDGTINLTTTKDDALNEFFECVQDTFNITDINYQNVVYVKAYIKSNLEGTDLKELLDKYTNDPEMSEYIKNELFESYVLSFVTNINLSSPTQIDFFHDLVENLFYLYDNYYFLETYFRSEKMAQITKSMARSSLVLLERTNFAIEKRKITAKLMDNYYITLVQDKREEYKIPDIINDTKQ</sequence>
<dbReference type="HOGENOM" id="CLU_506911_0_0_0"/>
<geneLocation type="plasmid" evidence="1 2">
    <name>megaplasmid pDF308</name>
</geneLocation>
<evidence type="ECO:0000313" key="2">
    <source>
        <dbReference type="Proteomes" id="UP000001520"/>
    </source>
</evidence>
<dbReference type="AlphaFoldDB" id="D3PF68"/>
<reference evidence="1 2" key="1">
    <citation type="journal article" date="2010" name="DNA Res.">
        <title>Bacterial lifestyle in a deep-sea hydrothermal vent chimney revealed by the genome sequence of the thermophilic bacterium Deferribacter desulfuricans SSM1.</title>
        <authorList>
            <person name="Takaki Y."/>
            <person name="Shimamura S."/>
            <person name="Nakagawa S."/>
            <person name="Fukuhara Y."/>
            <person name="Horikawa H."/>
            <person name="Ankai A."/>
            <person name="Harada T."/>
            <person name="Hosoyama A."/>
            <person name="Oguchi A."/>
            <person name="Fukui S."/>
            <person name="Fujita N."/>
            <person name="Takami H."/>
            <person name="Takai K."/>
        </authorList>
    </citation>
    <scope>NUCLEOTIDE SEQUENCE [LARGE SCALE GENOMIC DNA]</scope>
    <source>
        <strain evidence="2">DSM 14783 / JCM 11476 / NBRC 101012 / SSM1</strain>
        <plasmid evidence="2">Plasmid megaplasmid pDF308</plasmid>
    </source>
</reference>
<dbReference type="KEGG" id="ddf:DEFDS_P240"/>
<dbReference type="Proteomes" id="UP000001520">
    <property type="component" value="Plasmid megaplasmid pDF308"/>
</dbReference>
<gene>
    <name evidence="1" type="ordered locus">DEFDS_P240</name>
</gene>